<evidence type="ECO:0000313" key="1">
    <source>
        <dbReference type="EMBL" id="CAG8444361.1"/>
    </source>
</evidence>
<gene>
    <name evidence="1" type="ORF">AMORRO_LOCUS511</name>
</gene>
<organism evidence="1 2">
    <name type="scientific">Acaulospora morrowiae</name>
    <dbReference type="NCBI Taxonomy" id="94023"/>
    <lineage>
        <taxon>Eukaryota</taxon>
        <taxon>Fungi</taxon>
        <taxon>Fungi incertae sedis</taxon>
        <taxon>Mucoromycota</taxon>
        <taxon>Glomeromycotina</taxon>
        <taxon>Glomeromycetes</taxon>
        <taxon>Diversisporales</taxon>
        <taxon>Acaulosporaceae</taxon>
        <taxon>Acaulospora</taxon>
    </lineage>
</organism>
<accession>A0A9N8YPT6</accession>
<name>A0A9N8YPT6_9GLOM</name>
<evidence type="ECO:0000313" key="2">
    <source>
        <dbReference type="Proteomes" id="UP000789342"/>
    </source>
</evidence>
<reference evidence="1" key="1">
    <citation type="submission" date="2021-06" db="EMBL/GenBank/DDBJ databases">
        <authorList>
            <person name="Kallberg Y."/>
            <person name="Tangrot J."/>
            <person name="Rosling A."/>
        </authorList>
    </citation>
    <scope>NUCLEOTIDE SEQUENCE</scope>
    <source>
        <strain evidence="1">CL551</strain>
    </source>
</reference>
<sequence length="74" mass="7890">MLELGTYDTVLLQSVFVASSVNVGQICNSKFNIPFYVSQPYTGGLCEGRFTLALDAGPRSTCASSNGHRGTKVN</sequence>
<protein>
    <submittedName>
        <fullName evidence="1">2392_t:CDS:1</fullName>
    </submittedName>
</protein>
<dbReference type="EMBL" id="CAJVPV010000138">
    <property type="protein sequence ID" value="CAG8444361.1"/>
    <property type="molecule type" value="Genomic_DNA"/>
</dbReference>
<comment type="caution">
    <text evidence="1">The sequence shown here is derived from an EMBL/GenBank/DDBJ whole genome shotgun (WGS) entry which is preliminary data.</text>
</comment>
<keyword evidence="2" id="KW-1185">Reference proteome</keyword>
<dbReference type="AlphaFoldDB" id="A0A9N8YPT6"/>
<dbReference type="Proteomes" id="UP000789342">
    <property type="component" value="Unassembled WGS sequence"/>
</dbReference>
<proteinExistence type="predicted"/>